<evidence type="ECO:0000313" key="2">
    <source>
        <dbReference type="EMBL" id="KAL0440144.1"/>
    </source>
</evidence>
<accession>A0AAW2WGF0</accession>
<protein>
    <submittedName>
        <fullName evidence="2">Uncharacterized protein</fullName>
    </submittedName>
</protein>
<organism evidence="2">
    <name type="scientific">Sesamum latifolium</name>
    <dbReference type="NCBI Taxonomy" id="2727402"/>
    <lineage>
        <taxon>Eukaryota</taxon>
        <taxon>Viridiplantae</taxon>
        <taxon>Streptophyta</taxon>
        <taxon>Embryophyta</taxon>
        <taxon>Tracheophyta</taxon>
        <taxon>Spermatophyta</taxon>
        <taxon>Magnoliopsida</taxon>
        <taxon>eudicotyledons</taxon>
        <taxon>Gunneridae</taxon>
        <taxon>Pentapetalae</taxon>
        <taxon>asterids</taxon>
        <taxon>lamiids</taxon>
        <taxon>Lamiales</taxon>
        <taxon>Pedaliaceae</taxon>
        <taxon>Sesamum</taxon>
    </lineage>
</organism>
<name>A0AAW2WGF0_9LAMI</name>
<sequence length="164" mass="17797">MINSYNKRVRSRSFQVRDLVLRRADTLKPVGQLDPTWEGSYKVTGIIGKGVYELEDPGTPPAQTLEHSQSQKILCIKDPSEGSSIHRGHPLPRPEEERGVPSRTAAGGGGSSEGPSWWAEGAFSFFPSGFPSLRASPSTELVVAMGGTSHLGLHFPKEAIKIIF</sequence>
<reference evidence="2" key="1">
    <citation type="submission" date="2020-06" db="EMBL/GenBank/DDBJ databases">
        <authorList>
            <person name="Li T."/>
            <person name="Hu X."/>
            <person name="Zhang T."/>
            <person name="Song X."/>
            <person name="Zhang H."/>
            <person name="Dai N."/>
            <person name="Sheng W."/>
            <person name="Hou X."/>
            <person name="Wei L."/>
        </authorList>
    </citation>
    <scope>NUCLEOTIDE SEQUENCE</scope>
    <source>
        <strain evidence="2">KEN1</strain>
        <tissue evidence="2">Leaf</tissue>
    </source>
</reference>
<reference evidence="2" key="2">
    <citation type="journal article" date="2024" name="Plant">
        <title>Genomic evolution and insights into agronomic trait innovations of Sesamum species.</title>
        <authorList>
            <person name="Miao H."/>
            <person name="Wang L."/>
            <person name="Qu L."/>
            <person name="Liu H."/>
            <person name="Sun Y."/>
            <person name="Le M."/>
            <person name="Wang Q."/>
            <person name="Wei S."/>
            <person name="Zheng Y."/>
            <person name="Lin W."/>
            <person name="Duan Y."/>
            <person name="Cao H."/>
            <person name="Xiong S."/>
            <person name="Wang X."/>
            <person name="Wei L."/>
            <person name="Li C."/>
            <person name="Ma Q."/>
            <person name="Ju M."/>
            <person name="Zhao R."/>
            <person name="Li G."/>
            <person name="Mu C."/>
            <person name="Tian Q."/>
            <person name="Mei H."/>
            <person name="Zhang T."/>
            <person name="Gao T."/>
            <person name="Zhang H."/>
        </authorList>
    </citation>
    <scope>NUCLEOTIDE SEQUENCE</scope>
    <source>
        <strain evidence="2">KEN1</strain>
    </source>
</reference>
<proteinExistence type="predicted"/>
<dbReference type="EMBL" id="JACGWN010000008">
    <property type="protein sequence ID" value="KAL0440144.1"/>
    <property type="molecule type" value="Genomic_DNA"/>
</dbReference>
<feature type="region of interest" description="Disordered" evidence="1">
    <location>
        <begin position="77"/>
        <end position="113"/>
    </location>
</feature>
<evidence type="ECO:0000256" key="1">
    <source>
        <dbReference type="SAM" id="MobiDB-lite"/>
    </source>
</evidence>
<comment type="caution">
    <text evidence="2">The sequence shown here is derived from an EMBL/GenBank/DDBJ whole genome shotgun (WGS) entry which is preliminary data.</text>
</comment>
<gene>
    <name evidence="2" type="ORF">Slati_2497400</name>
</gene>
<dbReference type="AlphaFoldDB" id="A0AAW2WGF0"/>